<gene>
    <name evidence="5" type="ORF">LPB301_05380</name>
</gene>
<keyword evidence="2" id="KW-0472">Membrane</keyword>
<accession>A0A1B8U4S0</accession>
<dbReference type="PANTHER" id="PTHR34220:SF7">
    <property type="entry name" value="SENSOR HISTIDINE KINASE YPDA"/>
    <property type="match status" value="1"/>
</dbReference>
<sequence>MKKLTLFLIFSFIFLSIKLEAQHPVFYHLTEKDGLPDIEFYDILEDSQGFIWLAADKGLFRYDGKVFKNYTHPEKRGLSVFGLKKDNKGRIWCNNISGQIFFVENDKLNLFLDLGSETNGILASFTLYQNKILINTMNGIYTYLRDNPNVEKEFQKGFLIKNKKKTDTLYTFIDNKIIVSTKDKEPKIKYNLEAYKELGYNRWSIDSYQNKDLIYAHNPSMAKVKPKLFYQTKKELKEIKLPKIFDNNEIINIYEVNNQIWFCTYIGVFTYTLNNEKLKHIKTYFTDKDVGGLLKDRDDNYWFITLRNGIYIMPNLYIEKYDIPEDKANISAMSKLDKDKLFLGSVTGDLAILNTKNDNLDFLKKRFTEKIYAIDQNKENVFLSFNNFSYVYDKKNKQFSRNDFLKNAKDLIVLDNNHILNALHNTARITNIYTKKRKDLRKTRAYTTHYSQKKEIFVGYVDGVEKHIENKDGVKLKFKNKPIIAIDIDETNNDIIWISTLKDGIIGIKNNKPIFNYTVKNGLLSNQAGKIKGDGIFLWVTTDKGLQLLNTETEKFKNITIKDGLNSFNISEIIPFKNQIYFSSNKGLFKIDKGKVFITRKILDFFFTSIFINDKKVVEKEKYELKFEEKKIKINFQTNGFLGDNDIIYSYKLLDDSIDNNWNNIEKGVNQITFNNLAPGNYIIKIKATRLSAEKESIVKNITLNIKAPYYKQIWFMFLMPILLFGIFWFIISKNLRKKQKIQKQTLEKERMQKELITSKLETLQSQMNPHFTFNALNSIQNLVLKGQKQDAYNYLTKFSSLLRENLMLSSKSFVYFDEELSIIKKYLELEKLRFKEGFAYKITGAELIDNVKIPTMIIQPFIENAINHGLLHKTDGIGKIEIEFYLEDTLKCIIIDNGIGIEAATTINNKRNNTKKSFSTKSISSKLKILKDYYKTDIGYTFEKLKSGTKVILKIPYTFSDD</sequence>
<keyword evidence="6" id="KW-1185">Reference proteome</keyword>
<dbReference type="InterPro" id="IPR010559">
    <property type="entry name" value="Sig_transdc_His_kin_internal"/>
</dbReference>
<evidence type="ECO:0008006" key="7">
    <source>
        <dbReference type="Google" id="ProtNLM"/>
    </source>
</evidence>
<keyword evidence="2" id="KW-0812">Transmembrane</keyword>
<dbReference type="PANTHER" id="PTHR34220">
    <property type="entry name" value="SENSOR HISTIDINE KINASE YPDA"/>
    <property type="match status" value="1"/>
</dbReference>
<dbReference type="InterPro" id="IPR050640">
    <property type="entry name" value="Bact_2-comp_sensor_kinase"/>
</dbReference>
<dbReference type="InterPro" id="IPR036890">
    <property type="entry name" value="HATPase_C_sf"/>
</dbReference>
<dbReference type="SUPFAM" id="SSF55874">
    <property type="entry name" value="ATPase domain of HSP90 chaperone/DNA topoisomerase II/histidine kinase"/>
    <property type="match status" value="1"/>
</dbReference>
<comment type="caution">
    <text evidence="5">The sequence shown here is derived from an EMBL/GenBank/DDBJ whole genome shotgun (WGS) entry which is preliminary data.</text>
</comment>
<proteinExistence type="predicted"/>
<dbReference type="Proteomes" id="UP000092612">
    <property type="component" value="Unassembled WGS sequence"/>
</dbReference>
<evidence type="ECO:0000313" key="6">
    <source>
        <dbReference type="Proteomes" id="UP000092612"/>
    </source>
</evidence>
<feature type="transmembrane region" description="Helical" evidence="2">
    <location>
        <begin position="714"/>
        <end position="732"/>
    </location>
</feature>
<feature type="domain" description="Two component regulator three Y" evidence="4">
    <location>
        <begin position="643"/>
        <end position="706"/>
    </location>
</feature>
<feature type="domain" description="Signal transduction histidine kinase internal region" evidence="3">
    <location>
        <begin position="760"/>
        <end position="837"/>
    </location>
</feature>
<dbReference type="GO" id="GO:0000155">
    <property type="term" value="F:phosphorelay sensor kinase activity"/>
    <property type="evidence" value="ECO:0007669"/>
    <property type="project" value="InterPro"/>
</dbReference>
<keyword evidence="2" id="KW-1133">Transmembrane helix</keyword>
<feature type="coiled-coil region" evidence="1">
    <location>
        <begin position="735"/>
        <end position="767"/>
    </location>
</feature>
<reference evidence="6" key="1">
    <citation type="submission" date="2016-02" db="EMBL/GenBank/DDBJ databases">
        <title>Paenibacillus sp. LPB0068, isolated from Crassostrea gigas.</title>
        <authorList>
            <person name="Shin S.-K."/>
            <person name="Yi H."/>
        </authorList>
    </citation>
    <scope>NUCLEOTIDE SEQUENCE [LARGE SCALE GENOMIC DNA]</scope>
    <source>
        <strain evidence="6">KCTC 23969</strain>
    </source>
</reference>
<evidence type="ECO:0000313" key="5">
    <source>
        <dbReference type="EMBL" id="OBY66860.1"/>
    </source>
</evidence>
<evidence type="ECO:0000259" key="3">
    <source>
        <dbReference type="Pfam" id="PF06580"/>
    </source>
</evidence>
<dbReference type="Pfam" id="PF06580">
    <property type="entry name" value="His_kinase"/>
    <property type="match status" value="1"/>
</dbReference>
<dbReference type="Gene3D" id="2.130.10.10">
    <property type="entry name" value="YVTN repeat-like/Quinoprotein amine dehydrogenase"/>
    <property type="match status" value="2"/>
</dbReference>
<evidence type="ECO:0000256" key="2">
    <source>
        <dbReference type="SAM" id="Phobius"/>
    </source>
</evidence>
<protein>
    <recommendedName>
        <fullName evidence="7">Signal transduction histidine kinase internal region domain-containing protein</fullName>
    </recommendedName>
</protein>
<dbReference type="STRING" id="996801.BW723_00635"/>
<organism evidence="5 6">
    <name type="scientific">Polaribacter reichenbachii</name>
    <dbReference type="NCBI Taxonomy" id="996801"/>
    <lineage>
        <taxon>Bacteria</taxon>
        <taxon>Pseudomonadati</taxon>
        <taxon>Bacteroidota</taxon>
        <taxon>Flavobacteriia</taxon>
        <taxon>Flavobacteriales</taxon>
        <taxon>Flavobacteriaceae</taxon>
    </lineage>
</organism>
<dbReference type="InterPro" id="IPR015943">
    <property type="entry name" value="WD40/YVTN_repeat-like_dom_sf"/>
</dbReference>
<dbReference type="InterPro" id="IPR013783">
    <property type="entry name" value="Ig-like_fold"/>
</dbReference>
<dbReference type="InterPro" id="IPR011123">
    <property type="entry name" value="Y_Y_Y"/>
</dbReference>
<name>A0A1B8U4S0_9FLAO</name>
<dbReference type="Pfam" id="PF07495">
    <property type="entry name" value="Y_Y_Y"/>
    <property type="match status" value="1"/>
</dbReference>
<dbReference type="AlphaFoldDB" id="A0A1B8U4S0"/>
<dbReference type="KEGG" id="prn:BW723_00635"/>
<dbReference type="Gene3D" id="3.30.565.10">
    <property type="entry name" value="Histidine kinase-like ATPase, C-terminal domain"/>
    <property type="match status" value="1"/>
</dbReference>
<dbReference type="RefSeq" id="WP_068358696.1">
    <property type="nucleotide sequence ID" value="NZ_CP019337.1"/>
</dbReference>
<evidence type="ECO:0000259" key="4">
    <source>
        <dbReference type="Pfam" id="PF07495"/>
    </source>
</evidence>
<dbReference type="OrthoDB" id="9809670at2"/>
<keyword evidence="1" id="KW-0175">Coiled coil</keyword>
<dbReference type="EMBL" id="LSFL01000011">
    <property type="protein sequence ID" value="OBY66860.1"/>
    <property type="molecule type" value="Genomic_DNA"/>
</dbReference>
<dbReference type="GO" id="GO:0016020">
    <property type="term" value="C:membrane"/>
    <property type="evidence" value="ECO:0007669"/>
    <property type="project" value="InterPro"/>
</dbReference>
<dbReference type="Gene3D" id="2.60.40.10">
    <property type="entry name" value="Immunoglobulins"/>
    <property type="match status" value="1"/>
</dbReference>
<evidence type="ECO:0000256" key="1">
    <source>
        <dbReference type="SAM" id="Coils"/>
    </source>
</evidence>